<gene>
    <name evidence="8" type="ORF">D3Y57_08145</name>
</gene>
<dbReference type="KEGG" id="spha:D3Y57_08145"/>
<evidence type="ECO:0000256" key="5">
    <source>
        <dbReference type="ARBA" id="ARBA00022989"/>
    </source>
</evidence>
<comment type="similarity">
    <text evidence="2">Belongs to the DoxX family.</text>
</comment>
<dbReference type="GO" id="GO:0005886">
    <property type="term" value="C:plasma membrane"/>
    <property type="evidence" value="ECO:0007669"/>
    <property type="project" value="UniProtKB-SubCell"/>
</dbReference>
<keyword evidence="6 7" id="KW-0472">Membrane</keyword>
<evidence type="ECO:0000256" key="2">
    <source>
        <dbReference type="ARBA" id="ARBA00006679"/>
    </source>
</evidence>
<organism evidence="8 9">
    <name type="scientific">Sphingomonas paeninsulae</name>
    <dbReference type="NCBI Taxonomy" id="2319844"/>
    <lineage>
        <taxon>Bacteria</taxon>
        <taxon>Pseudomonadati</taxon>
        <taxon>Pseudomonadota</taxon>
        <taxon>Alphaproteobacteria</taxon>
        <taxon>Sphingomonadales</taxon>
        <taxon>Sphingomonadaceae</taxon>
        <taxon>Sphingomonas</taxon>
    </lineage>
</organism>
<feature type="transmembrane region" description="Helical" evidence="7">
    <location>
        <begin position="45"/>
        <end position="64"/>
    </location>
</feature>
<feature type="transmembrane region" description="Helical" evidence="7">
    <location>
        <begin position="101"/>
        <end position="122"/>
    </location>
</feature>
<dbReference type="InterPro" id="IPR051907">
    <property type="entry name" value="DoxX-like_oxidoreductase"/>
</dbReference>
<evidence type="ECO:0000313" key="8">
    <source>
        <dbReference type="EMBL" id="AYJ87835.1"/>
    </source>
</evidence>
<evidence type="ECO:0000256" key="6">
    <source>
        <dbReference type="ARBA" id="ARBA00023136"/>
    </source>
</evidence>
<feature type="transmembrane region" description="Helical" evidence="7">
    <location>
        <begin position="71"/>
        <end position="89"/>
    </location>
</feature>
<sequence>MNSTAWSGQSFAVLRIVTGVLFLAHGVQKYFGFPMEASFGIVQPASLLGVAGILELVGGALIAVGLFTRPVAFVLSGMMAVAYFMMHMPKSPFPIANGGEMAVMFCFVFLYISTVGAGRWSIDASRATRR</sequence>
<evidence type="ECO:0000313" key="9">
    <source>
        <dbReference type="Proteomes" id="UP000276254"/>
    </source>
</evidence>
<evidence type="ECO:0000256" key="1">
    <source>
        <dbReference type="ARBA" id="ARBA00004651"/>
    </source>
</evidence>
<accession>A0A494TRW3</accession>
<evidence type="ECO:0000256" key="3">
    <source>
        <dbReference type="ARBA" id="ARBA00022475"/>
    </source>
</evidence>
<dbReference type="PANTHER" id="PTHR33452:SF4">
    <property type="entry name" value="BLL4328 PROTEIN"/>
    <property type="match status" value="1"/>
</dbReference>
<dbReference type="Proteomes" id="UP000276254">
    <property type="component" value="Chromosome"/>
</dbReference>
<dbReference type="EMBL" id="CP032829">
    <property type="protein sequence ID" value="AYJ87835.1"/>
    <property type="molecule type" value="Genomic_DNA"/>
</dbReference>
<comment type="subcellular location">
    <subcellularLocation>
        <location evidence="1">Cell membrane</location>
        <topology evidence="1">Multi-pass membrane protein</topology>
    </subcellularLocation>
</comment>
<protein>
    <submittedName>
        <fullName evidence="8">DoxX family protein</fullName>
    </submittedName>
</protein>
<dbReference type="OrthoDB" id="9808524at2"/>
<dbReference type="InterPro" id="IPR032808">
    <property type="entry name" value="DoxX"/>
</dbReference>
<name>A0A494TRW3_SPHPE</name>
<keyword evidence="5 7" id="KW-1133">Transmembrane helix</keyword>
<dbReference type="RefSeq" id="WP_121155616.1">
    <property type="nucleotide sequence ID" value="NZ_CP032829.1"/>
</dbReference>
<dbReference type="Pfam" id="PF07681">
    <property type="entry name" value="DoxX"/>
    <property type="match status" value="1"/>
</dbReference>
<evidence type="ECO:0000256" key="7">
    <source>
        <dbReference type="SAM" id="Phobius"/>
    </source>
</evidence>
<keyword evidence="4 7" id="KW-0812">Transmembrane</keyword>
<feature type="transmembrane region" description="Helical" evidence="7">
    <location>
        <begin position="12"/>
        <end position="33"/>
    </location>
</feature>
<proteinExistence type="inferred from homology"/>
<dbReference type="AlphaFoldDB" id="A0A494TRW3"/>
<keyword evidence="9" id="KW-1185">Reference proteome</keyword>
<keyword evidence="3" id="KW-1003">Cell membrane</keyword>
<evidence type="ECO:0000256" key="4">
    <source>
        <dbReference type="ARBA" id="ARBA00022692"/>
    </source>
</evidence>
<reference evidence="8 9" key="1">
    <citation type="submission" date="2018-09" db="EMBL/GenBank/DDBJ databases">
        <title>Sphingomonas peninsula sp. nov., isolated from fildes peninsula, Antarctic soil.</title>
        <authorList>
            <person name="Yingchao G."/>
        </authorList>
    </citation>
    <scope>NUCLEOTIDE SEQUENCE [LARGE SCALE GENOMIC DNA]</scope>
    <source>
        <strain evidence="8 9">YZ-8</strain>
    </source>
</reference>
<dbReference type="PANTHER" id="PTHR33452">
    <property type="entry name" value="OXIDOREDUCTASE CATD-RELATED"/>
    <property type="match status" value="1"/>
</dbReference>